<keyword evidence="3" id="KW-1185">Reference proteome</keyword>
<evidence type="ECO:0000313" key="3">
    <source>
        <dbReference type="Proteomes" id="UP000297229"/>
    </source>
</evidence>
<organism evidence="2 3">
    <name type="scientific">Botrytis elliptica</name>
    <dbReference type="NCBI Taxonomy" id="278938"/>
    <lineage>
        <taxon>Eukaryota</taxon>
        <taxon>Fungi</taxon>
        <taxon>Dikarya</taxon>
        <taxon>Ascomycota</taxon>
        <taxon>Pezizomycotina</taxon>
        <taxon>Leotiomycetes</taxon>
        <taxon>Helotiales</taxon>
        <taxon>Sclerotiniaceae</taxon>
        <taxon>Botrytis</taxon>
    </lineage>
</organism>
<dbReference type="AlphaFoldDB" id="A0A4Z1HGD1"/>
<feature type="compositionally biased region" description="Basic and acidic residues" evidence="1">
    <location>
        <begin position="243"/>
        <end position="274"/>
    </location>
</feature>
<dbReference type="EMBL" id="PQXM01002273">
    <property type="protein sequence ID" value="TGO45870.1"/>
    <property type="molecule type" value="Genomic_DNA"/>
</dbReference>
<feature type="compositionally biased region" description="Basic and acidic residues" evidence="1">
    <location>
        <begin position="313"/>
        <end position="337"/>
    </location>
</feature>
<name>A0A4Z1HGD1_9HELO</name>
<feature type="compositionally biased region" description="Low complexity" evidence="1">
    <location>
        <begin position="280"/>
        <end position="299"/>
    </location>
</feature>
<dbReference type="Proteomes" id="UP000297229">
    <property type="component" value="Unassembled WGS sequence"/>
</dbReference>
<proteinExistence type="predicted"/>
<sequence>MPNRTFEELTTKPIYQGITPKDGYILRYRHKNYVFNGSIGDRKFVEAANVAFDHADYVAGLRSGKDRVYEDADHFVIARRGVHKTDTYTETGGFNSMADTTEHLTMTAISRNERNKEADRKFGATGHIPTKAVTTQDEKKRTITKYVYNAKHIDPESGVALPWSWFPARKLESMNREALVSCIDILKIERTPSPEQKQKAVPTTPAPIPISPWGAGGVAAGKAKVNPSVEQITKGIAESSVSESKKEGKLPVRNNEENAERSGRTATQGREKSRSRSSSKRATAGPKKSSTSSKSSTATNPPPSRSSKSTPQRYDRKGNPKSDGDYVKENGKLIKRS</sequence>
<gene>
    <name evidence="2" type="ORF">BELL_2275g00010</name>
</gene>
<dbReference type="OrthoDB" id="10365231at2759"/>
<feature type="region of interest" description="Disordered" evidence="1">
    <location>
        <begin position="236"/>
        <end position="337"/>
    </location>
</feature>
<comment type="caution">
    <text evidence="2">The sequence shown here is derived from an EMBL/GenBank/DDBJ whole genome shotgun (WGS) entry which is preliminary data.</text>
</comment>
<evidence type="ECO:0000313" key="2">
    <source>
        <dbReference type="EMBL" id="TGO45870.1"/>
    </source>
</evidence>
<reference evidence="2 3" key="1">
    <citation type="submission" date="2017-12" db="EMBL/GenBank/DDBJ databases">
        <title>Comparative genomics of Botrytis spp.</title>
        <authorList>
            <person name="Valero-Jimenez C.A."/>
            <person name="Tapia P."/>
            <person name="Veloso J."/>
            <person name="Silva-Moreno E."/>
            <person name="Staats M."/>
            <person name="Valdes J.H."/>
            <person name="Van Kan J.A.L."/>
        </authorList>
    </citation>
    <scope>NUCLEOTIDE SEQUENCE [LARGE SCALE GENOMIC DNA]</scope>
    <source>
        <strain evidence="2 3">Be9601</strain>
    </source>
</reference>
<accession>A0A4Z1HGD1</accession>
<evidence type="ECO:0000256" key="1">
    <source>
        <dbReference type="SAM" id="MobiDB-lite"/>
    </source>
</evidence>
<protein>
    <submittedName>
        <fullName evidence="2">Uncharacterized protein</fullName>
    </submittedName>
</protein>